<dbReference type="GO" id="GO:0016567">
    <property type="term" value="P:protein ubiquitination"/>
    <property type="evidence" value="ECO:0007669"/>
    <property type="project" value="UniProtKB-UniPathway"/>
</dbReference>
<feature type="transmembrane region" description="Helical" evidence="17">
    <location>
        <begin position="1342"/>
        <end position="1363"/>
    </location>
</feature>
<dbReference type="Pfam" id="PF22999">
    <property type="entry name" value="LTN1_E3_ligase_6th"/>
    <property type="match status" value="1"/>
</dbReference>
<dbReference type="PROSITE" id="PS50089">
    <property type="entry name" value="ZF_RING_2"/>
    <property type="match status" value="1"/>
</dbReference>
<dbReference type="GO" id="GO:0008270">
    <property type="term" value="F:zinc ion binding"/>
    <property type="evidence" value="ECO:0007669"/>
    <property type="project" value="UniProtKB-KW"/>
</dbReference>
<comment type="pathway">
    <text evidence="3 16">Protein modification; protein ubiquitination.</text>
</comment>
<evidence type="ECO:0000256" key="12">
    <source>
        <dbReference type="ARBA" id="ARBA00022786"/>
    </source>
</evidence>
<evidence type="ECO:0000256" key="13">
    <source>
        <dbReference type="ARBA" id="ARBA00022833"/>
    </source>
</evidence>
<name>A0A1G4JN91_9SACH</name>
<evidence type="ECO:0000256" key="14">
    <source>
        <dbReference type="ARBA" id="ARBA00055150"/>
    </source>
</evidence>
<keyword evidence="10" id="KW-0677">Repeat</keyword>
<dbReference type="InterPro" id="IPR001841">
    <property type="entry name" value="Znf_RING"/>
</dbReference>
<evidence type="ECO:0000313" key="20">
    <source>
        <dbReference type="Proteomes" id="UP000191024"/>
    </source>
</evidence>
<comment type="similarity">
    <text evidence="4 16">Belongs to the LTN1 family.</text>
</comment>
<comment type="subcellular location">
    <subcellularLocation>
        <location evidence="2">Cytoplasm</location>
        <location evidence="2">Cytosol</location>
    </subcellularLocation>
</comment>
<keyword evidence="17" id="KW-1133">Transmembrane helix</keyword>
<dbReference type="Pfam" id="PF23009">
    <property type="entry name" value="UBC_like"/>
    <property type="match status" value="1"/>
</dbReference>
<evidence type="ECO:0000256" key="2">
    <source>
        <dbReference type="ARBA" id="ARBA00004514"/>
    </source>
</evidence>
<dbReference type="CDD" id="cd16491">
    <property type="entry name" value="RING-CH-C4HC3_LTN1"/>
    <property type="match status" value="1"/>
</dbReference>
<dbReference type="InterPro" id="IPR039795">
    <property type="entry name" value="LTN1/Rkr1"/>
</dbReference>
<dbReference type="InterPro" id="IPR039804">
    <property type="entry name" value="RING-CH-C4HC3_LTN1"/>
</dbReference>
<gene>
    <name evidence="19" type="ORF">LAMI_0E08592G</name>
</gene>
<evidence type="ECO:0000256" key="3">
    <source>
        <dbReference type="ARBA" id="ARBA00004906"/>
    </source>
</evidence>
<dbReference type="InterPro" id="IPR054476">
    <property type="entry name" value="Ltn1_N"/>
</dbReference>
<proteinExistence type="inferred from homology"/>
<dbReference type="PANTHER" id="PTHR12389">
    <property type="entry name" value="ZINC FINGER PROTEIN 294"/>
    <property type="match status" value="1"/>
</dbReference>
<keyword evidence="11 15" id="KW-0863">Zinc-finger</keyword>
<dbReference type="Gene3D" id="3.30.40.10">
    <property type="entry name" value="Zinc/RING finger domain, C3HC4 (zinc finger)"/>
    <property type="match status" value="1"/>
</dbReference>
<evidence type="ECO:0000256" key="15">
    <source>
        <dbReference type="PROSITE-ProRule" id="PRU00175"/>
    </source>
</evidence>
<keyword evidence="17" id="KW-0812">Transmembrane</keyword>
<organism evidence="19 20">
    <name type="scientific">Lachancea mirantina</name>
    <dbReference type="NCBI Taxonomy" id="1230905"/>
    <lineage>
        <taxon>Eukaryota</taxon>
        <taxon>Fungi</taxon>
        <taxon>Dikarya</taxon>
        <taxon>Ascomycota</taxon>
        <taxon>Saccharomycotina</taxon>
        <taxon>Saccharomycetes</taxon>
        <taxon>Saccharomycetales</taxon>
        <taxon>Saccharomycetaceae</taxon>
        <taxon>Lachancea</taxon>
    </lineage>
</organism>
<dbReference type="EC" id="2.3.2.27" evidence="5 16"/>
<keyword evidence="17" id="KW-0472">Membrane</keyword>
<keyword evidence="8 16" id="KW-0808">Transferase</keyword>
<evidence type="ECO:0000259" key="18">
    <source>
        <dbReference type="PROSITE" id="PS50089"/>
    </source>
</evidence>
<dbReference type="Pfam" id="PF13639">
    <property type="entry name" value="zf-RING_2"/>
    <property type="match status" value="1"/>
</dbReference>
<evidence type="ECO:0000256" key="7">
    <source>
        <dbReference type="ARBA" id="ARBA00022490"/>
    </source>
</evidence>
<dbReference type="EMBL" id="LT598465">
    <property type="protein sequence ID" value="SCU92061.1"/>
    <property type="molecule type" value="Genomic_DNA"/>
</dbReference>
<dbReference type="Proteomes" id="UP000191024">
    <property type="component" value="Chromosome E"/>
</dbReference>
<sequence>MSFGVNTLQLYSDDFGLGSNGVQISLNYFSGIPEQHLLNSLASSESKVIFKSLHKRDETTKEKALNELLELIDRANLGQSSCDDDIFTLCWSQMYAKLVTSDSRNLRTNCHQLTCKLIKLRGKKITKFLPDLIPLLLSGSHDYDAVVAKATYSQLLWCFNDDQDKISKLWVLFESAILKLVKEIVLHENEGTLSDERYVSHEDSRFKYIRLLTTGTCMLTNMIVNDKEKRLTGNETYEEILSSENLWQNFSFKYMNNVKTLSSLLTLARGLSKSGFLSSNHSILKLVTKRILKSLAQLRKESAMHFSSIFPQISITLAELGSIENGLAWTFVKKSDEKIFHFLELGPCSSGGLYYKALFQLYEIGNLTFDYEQQWHQVWKIDLSKELMRKQIVRGGDCPATEFWRCYFRFCEDAPRNSQETSRIAVLEGIVAQLESRNVEDLPGLKMLLANYLSFRYIHSHIGRILEGAINENQSASILLQNLLTLMLSKPQNEVAVHAIAEKVSGSIEQYKDKSPALLFTALLMIMKEDFNFLTSLVKKLLEKVIDFTEKHFFKLPAALFIQFSKSHYVHTSQEIEWLDLFDKFASKLVSLGLSPVQTYQIFDQFQERVASALGRNSRTLREFFTKCITSGDSDSNESLLLCSKMLSEDILKQMLEESLRRGKIAEFCTQFLSIDKHMRGLFYQNAKVLPSMVEQSDEKVVDKLLNDALFFCKSNNHIASNMMEAILSRVLLTKKHFSSFWVQLTLKLIARNNEAFNVLFPSNVNSFLNTHIPELGYNIALANNLGFTARLLSPSEVPFNLHKVREGIVYALFLHTLVQAAPDLLNDTLLICFTVFSELAMDYNTLSAEPEDFLQEFELTLFRNKSNEINARDLFKCINGDIVPSSEILENLVAMEGCQKSAFFYRCVIVHKLLNNSLDFLTTTEFDREFDLMPYVRKVLRSDVDSRERVLASAVISSFEKFRNKSQQTERLRTFLASELIGVRDAELSRQVPLILTLLNSLLAVDDHGESKDHSVTPIAPQRLRLIFNQVSDWLDGPIYEFYPLRITLLDFLSRLFDYPSLLSFGHSLEENAVRLLDDSLNVCLVPDFFQELELKSYCIRFYSKIDALTRKGTLAGTKWLEDKSITEQTLIDLLTLSLDFSLPNAVSNCFYKSAWKICDSIPIPLFRKNLSFYIEACSQKQDVNIDQIRLLTVISRKIILLNQQDALIEYELKKGKEADGEQEDDLFHLPGELLEALKFKIPQDSLPYANGAKFLRYLWCLYLTLSYFKDISYNFRQNYIDQLKHNGLIDRVLRFFAEEVSSADSKFWASISDSDVEHYHIITTERFSGDEDLRMESKKLLAHLMFLSFNILGSLVSAWYLNIKDRALQTEIDKFVCKHITPILVKQELQEAAEKVKKLTSSDSSLSIKIINASNEIKAGYLVDEQKLEIVFKIPVNYPLTNVQVLGQSRVGIDEHKWKSWILSTQRVITGMNGSIMDSLELFTRNVNLHFSGFEECAICYSILHAVDHKLPTKTCPTCSNRFHGACLYKWFRSSGNNTCPLCRAEIPFRK</sequence>
<keyword evidence="13 16" id="KW-0862">Zinc</keyword>
<dbReference type="GO" id="GO:1990116">
    <property type="term" value="P:ribosome-associated ubiquitin-dependent protein catabolic process"/>
    <property type="evidence" value="ECO:0007669"/>
    <property type="project" value="UniProtKB-UniRule"/>
</dbReference>
<evidence type="ECO:0000256" key="8">
    <source>
        <dbReference type="ARBA" id="ARBA00022679"/>
    </source>
</evidence>
<reference evidence="19 20" key="1">
    <citation type="submission" date="2016-03" db="EMBL/GenBank/DDBJ databases">
        <authorList>
            <person name="Devillers H."/>
        </authorList>
    </citation>
    <scope>NUCLEOTIDE SEQUENCE [LARGE SCALE GENOMIC DNA]</scope>
    <source>
        <strain evidence="19">CBS 11717</strain>
    </source>
</reference>
<dbReference type="GO" id="GO:0043023">
    <property type="term" value="F:ribosomal large subunit binding"/>
    <property type="evidence" value="ECO:0007669"/>
    <property type="project" value="TreeGrafter"/>
</dbReference>
<feature type="domain" description="RING-type" evidence="18">
    <location>
        <begin position="1499"/>
        <end position="1546"/>
    </location>
</feature>
<evidence type="ECO:0000256" key="11">
    <source>
        <dbReference type="ARBA" id="ARBA00022771"/>
    </source>
</evidence>
<dbReference type="UniPathway" id="UPA00143"/>
<dbReference type="OrthoDB" id="6108at2759"/>
<evidence type="ECO:0000313" key="19">
    <source>
        <dbReference type="EMBL" id="SCU92061.1"/>
    </source>
</evidence>
<evidence type="ECO:0000256" key="17">
    <source>
        <dbReference type="SAM" id="Phobius"/>
    </source>
</evidence>
<keyword evidence="12 16" id="KW-0833">Ubl conjugation pathway</keyword>
<protein>
    <recommendedName>
        <fullName evidence="6 16">E3 ubiquitin-protein ligase listerin</fullName>
        <ecNumber evidence="5 16">2.3.2.27</ecNumber>
    </recommendedName>
    <alternativeName>
        <fullName evidence="16">RING-type E3 ubiquitin transferase listerin</fullName>
    </alternativeName>
</protein>
<evidence type="ECO:0000256" key="1">
    <source>
        <dbReference type="ARBA" id="ARBA00000900"/>
    </source>
</evidence>
<evidence type="ECO:0000256" key="6">
    <source>
        <dbReference type="ARBA" id="ARBA00017157"/>
    </source>
</evidence>
<dbReference type="FunFam" id="3.30.40.10:FF:000038">
    <property type="entry name" value="E3 ubiquitin-protein ligase listerin"/>
    <property type="match status" value="1"/>
</dbReference>
<dbReference type="SMART" id="SM01197">
    <property type="entry name" value="FANCL_C"/>
    <property type="match status" value="1"/>
</dbReference>
<dbReference type="InterPro" id="IPR054478">
    <property type="entry name" value="LTN1_UBC"/>
</dbReference>
<evidence type="ECO:0000256" key="16">
    <source>
        <dbReference type="RuleBase" id="RU367090"/>
    </source>
</evidence>
<comment type="catalytic activity">
    <reaction evidence="1 16">
        <text>S-ubiquitinyl-[E2 ubiquitin-conjugating enzyme]-L-cysteine + [acceptor protein]-L-lysine = [E2 ubiquitin-conjugating enzyme]-L-cysteine + N(6)-ubiquitinyl-[acceptor protein]-L-lysine.</text>
        <dbReference type="EC" id="2.3.2.27"/>
    </reaction>
</comment>
<comment type="function">
    <text evidence="16">E3 ubiquitin-protein ligase. Component of the ribosome quality control complex (RQC), a ribosome-associated complex that mediates ubiquitination and extraction of incompletely synthesized nascent chains for proteasomal degradation.</text>
</comment>
<dbReference type="GO" id="GO:1990112">
    <property type="term" value="C:RQC complex"/>
    <property type="evidence" value="ECO:0007669"/>
    <property type="project" value="UniProtKB-UniRule"/>
</dbReference>
<evidence type="ECO:0000256" key="4">
    <source>
        <dbReference type="ARBA" id="ARBA00007997"/>
    </source>
</evidence>
<keyword evidence="7" id="KW-0963">Cytoplasm</keyword>
<comment type="subunit">
    <text evidence="16">Component of the ribosome quality control complex (RQC).</text>
</comment>
<dbReference type="STRING" id="1230905.A0A1G4JN91"/>
<dbReference type="GO" id="GO:0005829">
    <property type="term" value="C:cytosol"/>
    <property type="evidence" value="ECO:0007669"/>
    <property type="project" value="UniProtKB-SubCell"/>
</dbReference>
<comment type="function">
    <text evidence="14">E3 ubiquitin-protein ligase component of the ribosome quality control complex (RQC), a ribosome-associated complex that mediates ubiquitination and extraction of incompletely synthesized nascent chains for proteasomal degradation. Mediates ubiquitination of proteins derived from mRNAs lacking stop codons (non-stop proteins) and other translation arrest products induced by poly-lysine sequences and tandem rare codons. Ubiquitination leads to CDC48 recruitment for extraction and degradation of the incomplete translation product. May indirectly play a role in chromatin function and transcription.</text>
</comment>
<dbReference type="GO" id="GO:0061630">
    <property type="term" value="F:ubiquitin protein ligase activity"/>
    <property type="evidence" value="ECO:0007669"/>
    <property type="project" value="UniProtKB-UniRule"/>
</dbReference>
<dbReference type="InterPro" id="IPR054477">
    <property type="entry name" value="LTN1_E3_ligase_6th"/>
</dbReference>
<dbReference type="Pfam" id="PF22958">
    <property type="entry name" value="Ltn1_1st"/>
    <property type="match status" value="1"/>
</dbReference>
<dbReference type="SUPFAM" id="SSF57850">
    <property type="entry name" value="RING/U-box"/>
    <property type="match status" value="1"/>
</dbReference>
<evidence type="ECO:0000256" key="10">
    <source>
        <dbReference type="ARBA" id="ARBA00022737"/>
    </source>
</evidence>
<dbReference type="InterPro" id="IPR013083">
    <property type="entry name" value="Znf_RING/FYVE/PHD"/>
</dbReference>
<keyword evidence="20" id="KW-1185">Reference proteome</keyword>
<evidence type="ECO:0000256" key="5">
    <source>
        <dbReference type="ARBA" id="ARBA00012483"/>
    </source>
</evidence>
<evidence type="ECO:0000256" key="9">
    <source>
        <dbReference type="ARBA" id="ARBA00022723"/>
    </source>
</evidence>
<keyword evidence="9 16" id="KW-0479">Metal-binding</keyword>
<accession>A0A1G4JN91</accession>
<dbReference type="GO" id="GO:0072344">
    <property type="term" value="P:rescue of stalled ribosome"/>
    <property type="evidence" value="ECO:0007669"/>
    <property type="project" value="UniProtKB-UniRule"/>
</dbReference>
<dbReference type="PANTHER" id="PTHR12389:SF0">
    <property type="entry name" value="E3 UBIQUITIN-PROTEIN LIGASE LISTERIN"/>
    <property type="match status" value="1"/>
</dbReference>